<organism evidence="2 3">
    <name type="scientific">Melipona bicolor</name>
    <dbReference type="NCBI Taxonomy" id="60889"/>
    <lineage>
        <taxon>Eukaryota</taxon>
        <taxon>Metazoa</taxon>
        <taxon>Ecdysozoa</taxon>
        <taxon>Arthropoda</taxon>
        <taxon>Hexapoda</taxon>
        <taxon>Insecta</taxon>
        <taxon>Pterygota</taxon>
        <taxon>Neoptera</taxon>
        <taxon>Endopterygota</taxon>
        <taxon>Hymenoptera</taxon>
        <taxon>Apocrita</taxon>
        <taxon>Aculeata</taxon>
        <taxon>Apoidea</taxon>
        <taxon>Anthophila</taxon>
        <taxon>Apidae</taxon>
        <taxon>Melipona</taxon>
    </lineage>
</organism>
<evidence type="ECO:0000256" key="1">
    <source>
        <dbReference type="SAM" id="MobiDB-lite"/>
    </source>
</evidence>
<comment type="caution">
    <text evidence="2">The sequence shown here is derived from an EMBL/GenBank/DDBJ whole genome shotgun (WGS) entry which is preliminary data.</text>
</comment>
<dbReference type="AlphaFoldDB" id="A0AA40FLR7"/>
<gene>
    <name evidence="2" type="ORF">K0M31_010308</name>
</gene>
<evidence type="ECO:0000313" key="2">
    <source>
        <dbReference type="EMBL" id="KAK1121505.1"/>
    </source>
</evidence>
<name>A0AA40FLR7_9HYME</name>
<sequence>MEGASSRASAAMSAAARCQSAILHLAFHLDTGWTDFSQVGSVANSAGKVEGPETQEAKESVNGSRAEVGPDVASKLSSLFAGLPSLAGPQRLATTLRQRFANNSGYPRPGLMRAAPIATIPSSRHLRLLPRSHQVIAISSSC</sequence>
<feature type="region of interest" description="Disordered" evidence="1">
    <location>
        <begin position="44"/>
        <end position="69"/>
    </location>
</feature>
<keyword evidence="3" id="KW-1185">Reference proteome</keyword>
<reference evidence="2" key="1">
    <citation type="submission" date="2021-10" db="EMBL/GenBank/DDBJ databases">
        <title>Melipona bicolor Genome sequencing and assembly.</title>
        <authorList>
            <person name="Araujo N.S."/>
            <person name="Arias M.C."/>
        </authorList>
    </citation>
    <scope>NUCLEOTIDE SEQUENCE</scope>
    <source>
        <strain evidence="2">USP_2M_L1-L4_2017</strain>
        <tissue evidence="2">Whole body</tissue>
    </source>
</reference>
<protein>
    <submittedName>
        <fullName evidence="2">Uncharacterized protein</fullName>
    </submittedName>
</protein>
<evidence type="ECO:0000313" key="3">
    <source>
        <dbReference type="Proteomes" id="UP001177670"/>
    </source>
</evidence>
<accession>A0AA40FLR7</accession>
<dbReference type="EMBL" id="JAHYIQ010000026">
    <property type="protein sequence ID" value="KAK1121505.1"/>
    <property type="molecule type" value="Genomic_DNA"/>
</dbReference>
<proteinExistence type="predicted"/>
<dbReference type="Proteomes" id="UP001177670">
    <property type="component" value="Unassembled WGS sequence"/>
</dbReference>